<sequence>MKSQLWKTPAGRDRLEQWYDRFQAKVEVPVESFHVPTTWGENHVLVAGPEDGQPLVALHAMRTGASFLLAELGPLLTEYRVYAPDLPGQSIRGLDIRQPLDDASAAQWTAELLDGLSLSSTNLFGISWGGYLARAATTALPDRVNKLALMVPAGIANGSHLTGLMKMAFPMIRYQIRPTEARLRKLLAPIVSTWDEDWGGYIACSLRDLKMDPRIPPLATDAQLQALTMPVLAIVGEEDISFPGRAIHERLRKVLPSAEIELVENCKHCPPTTPEFREWLARRLKTFFN</sequence>
<dbReference type="SUPFAM" id="SSF53474">
    <property type="entry name" value="alpha/beta-Hydrolases"/>
    <property type="match status" value="1"/>
</dbReference>
<evidence type="ECO:0000313" key="3">
    <source>
        <dbReference type="Proteomes" id="UP000237819"/>
    </source>
</evidence>
<comment type="caution">
    <text evidence="2">The sequence shown here is derived from an EMBL/GenBank/DDBJ whole genome shotgun (WGS) entry which is preliminary data.</text>
</comment>
<dbReference type="PANTHER" id="PTHR46438">
    <property type="entry name" value="ALPHA/BETA-HYDROLASES SUPERFAMILY PROTEIN"/>
    <property type="match status" value="1"/>
</dbReference>
<reference evidence="2 3" key="1">
    <citation type="submission" date="2018-02" db="EMBL/GenBank/DDBJ databases">
        <title>Comparative genomes isolates from brazilian mangrove.</title>
        <authorList>
            <person name="Araujo J.E."/>
            <person name="Taketani R.G."/>
            <person name="Silva M.C.P."/>
            <person name="Loureco M.V."/>
            <person name="Andreote F.D."/>
        </authorList>
    </citation>
    <scope>NUCLEOTIDE SEQUENCE [LARGE SCALE GENOMIC DNA]</scope>
    <source>
        <strain evidence="2 3">Nap-Phe MGV</strain>
    </source>
</reference>
<dbReference type="OrthoDB" id="5495375at2"/>
<organism evidence="2 3">
    <name type="scientific">Blastopirellula marina</name>
    <dbReference type="NCBI Taxonomy" id="124"/>
    <lineage>
        <taxon>Bacteria</taxon>
        <taxon>Pseudomonadati</taxon>
        <taxon>Planctomycetota</taxon>
        <taxon>Planctomycetia</taxon>
        <taxon>Pirellulales</taxon>
        <taxon>Pirellulaceae</taxon>
        <taxon>Blastopirellula</taxon>
    </lineage>
</organism>
<dbReference type="InterPro" id="IPR000073">
    <property type="entry name" value="AB_hydrolase_1"/>
</dbReference>
<dbReference type="Gene3D" id="3.40.50.1820">
    <property type="entry name" value="alpha/beta hydrolase"/>
    <property type="match status" value="1"/>
</dbReference>
<gene>
    <name evidence="2" type="ORF">C5Y93_27200</name>
</gene>
<name>A0A2S8GC51_9BACT</name>
<protein>
    <submittedName>
        <fullName evidence="2">Alpha/beta hydrolase</fullName>
    </submittedName>
</protein>
<proteinExistence type="predicted"/>
<dbReference type="EMBL" id="PUHZ01000025">
    <property type="protein sequence ID" value="PQO42045.1"/>
    <property type="molecule type" value="Genomic_DNA"/>
</dbReference>
<dbReference type="AlphaFoldDB" id="A0A2S8GC51"/>
<evidence type="ECO:0000313" key="2">
    <source>
        <dbReference type="EMBL" id="PQO42045.1"/>
    </source>
</evidence>
<evidence type="ECO:0000259" key="1">
    <source>
        <dbReference type="Pfam" id="PF12697"/>
    </source>
</evidence>
<feature type="domain" description="AB hydrolase-1" evidence="1">
    <location>
        <begin position="64"/>
        <end position="275"/>
    </location>
</feature>
<dbReference type="RefSeq" id="WP_105338628.1">
    <property type="nucleotide sequence ID" value="NZ_PUHZ01000025.1"/>
</dbReference>
<keyword evidence="2" id="KW-0378">Hydrolase</keyword>
<dbReference type="Proteomes" id="UP000237819">
    <property type="component" value="Unassembled WGS sequence"/>
</dbReference>
<dbReference type="GO" id="GO:0016787">
    <property type="term" value="F:hydrolase activity"/>
    <property type="evidence" value="ECO:0007669"/>
    <property type="project" value="UniProtKB-KW"/>
</dbReference>
<dbReference type="Pfam" id="PF12697">
    <property type="entry name" value="Abhydrolase_6"/>
    <property type="match status" value="1"/>
</dbReference>
<dbReference type="InterPro" id="IPR029058">
    <property type="entry name" value="AB_hydrolase_fold"/>
</dbReference>
<accession>A0A2S8GC51</accession>
<dbReference type="PANTHER" id="PTHR46438:SF11">
    <property type="entry name" value="LIPASE-RELATED"/>
    <property type="match status" value="1"/>
</dbReference>
<dbReference type="PRINTS" id="PR00111">
    <property type="entry name" value="ABHYDROLASE"/>
</dbReference>